<dbReference type="Pfam" id="PF13962">
    <property type="entry name" value="PGG"/>
    <property type="match status" value="1"/>
</dbReference>
<feature type="transmembrane region" description="Helical" evidence="8">
    <location>
        <begin position="506"/>
        <end position="527"/>
    </location>
</feature>
<dbReference type="InterPro" id="IPR036770">
    <property type="entry name" value="Ankyrin_rpt-contain_sf"/>
</dbReference>
<dbReference type="PANTHER" id="PTHR24186:SF36">
    <property type="entry name" value="SERINE_THREONINE-PROTEIN PHOSPHATASE 6 REGULATORY ANKYRIN REPEAT SUBUNIT A-LIKE"/>
    <property type="match status" value="1"/>
</dbReference>
<protein>
    <recommendedName>
        <fullName evidence="9">PGG domain-containing protein</fullName>
    </recommendedName>
</protein>
<evidence type="ECO:0000313" key="10">
    <source>
        <dbReference type="EMBL" id="SPC74651.1"/>
    </source>
</evidence>
<feature type="repeat" description="ANK" evidence="7">
    <location>
        <begin position="77"/>
        <end position="99"/>
    </location>
</feature>
<evidence type="ECO:0000256" key="1">
    <source>
        <dbReference type="ARBA" id="ARBA00004141"/>
    </source>
</evidence>
<evidence type="ECO:0000256" key="3">
    <source>
        <dbReference type="ARBA" id="ARBA00022737"/>
    </source>
</evidence>
<feature type="repeat" description="ANK" evidence="7">
    <location>
        <begin position="199"/>
        <end position="221"/>
    </location>
</feature>
<evidence type="ECO:0000256" key="6">
    <source>
        <dbReference type="ARBA" id="ARBA00023136"/>
    </source>
</evidence>
<dbReference type="PROSITE" id="PS50088">
    <property type="entry name" value="ANK_REPEAT"/>
    <property type="match status" value="3"/>
</dbReference>
<proteinExistence type="predicted"/>
<keyword evidence="4 8" id="KW-1133">Transmembrane helix</keyword>
<dbReference type="SUPFAM" id="SSF48403">
    <property type="entry name" value="Ankyrin repeat"/>
    <property type="match status" value="1"/>
</dbReference>
<dbReference type="Gene3D" id="1.25.40.20">
    <property type="entry name" value="Ankyrin repeat-containing domain"/>
    <property type="match status" value="2"/>
</dbReference>
<feature type="transmembrane region" description="Helical" evidence="8">
    <location>
        <begin position="482"/>
        <end position="500"/>
    </location>
</feature>
<evidence type="ECO:0000256" key="2">
    <source>
        <dbReference type="ARBA" id="ARBA00022692"/>
    </source>
</evidence>
<dbReference type="GO" id="GO:0005886">
    <property type="term" value="C:plasma membrane"/>
    <property type="evidence" value="ECO:0007669"/>
    <property type="project" value="TreeGrafter"/>
</dbReference>
<dbReference type="PANTHER" id="PTHR24186">
    <property type="entry name" value="PROTEIN PHOSPHATASE 1 REGULATORY SUBUNIT"/>
    <property type="match status" value="1"/>
</dbReference>
<feature type="repeat" description="ANK" evidence="7">
    <location>
        <begin position="127"/>
        <end position="159"/>
    </location>
</feature>
<dbReference type="InterPro" id="IPR026961">
    <property type="entry name" value="PGG_dom"/>
</dbReference>
<dbReference type="InterPro" id="IPR002110">
    <property type="entry name" value="Ankyrin_rpt"/>
</dbReference>
<dbReference type="EMBL" id="OIVN01000118">
    <property type="protein sequence ID" value="SPC74651.1"/>
    <property type="molecule type" value="Genomic_DNA"/>
</dbReference>
<feature type="transmembrane region" description="Helical" evidence="8">
    <location>
        <begin position="397"/>
        <end position="419"/>
    </location>
</feature>
<feature type="domain" description="PGG" evidence="9">
    <location>
        <begin position="389"/>
        <end position="499"/>
    </location>
</feature>
<evidence type="ECO:0000256" key="8">
    <source>
        <dbReference type="SAM" id="Phobius"/>
    </source>
</evidence>
<sequence length="536" mass="59754">MSITFMDPSLYKAAAKGEIGTFKQQAKHLDLRLLLTPNKNTILHINITSQYGRDKSFEFVKEILSMCPPLLLQVNTRYETPLHIAASHSDVAVVNLLIQTAKAADCHKGLESRTESVRQMLRMMNKEKDTALHEAVRNDHLDVIKLLIKEDPDFSYPANHAGETPLYPSRRERVSDEEMTREILVHAAKLALTKEADQRGWVPLHYAALCGDVSIVRLLLELDKSAAYIADNTENKIAIHVAAGQCHLGVMKELLSRCPDCWELVDNRGRNALQFATESQCPEAVELILQDLPLNDIIKKKDSQGQGHAPLHLLVASLHHPEVDKQNRSALDIDKFRVLEKSHTLSKCPTMLHLEGVGAAEPNANIISHNGREKGRRSKDGTENYDIYYKKTKDSHLFVSIFIATVTFAAGLTMPGGYVNDKGHDQGSAILTKVSAFKAFVVTDTLALTLSSTAVSIHVFLAMRDVKNTFLEDYNTMMHFTLFAALATMIAFVTGTYAVLEHSRGLAISNTVIGCLFLFLFCCLFDFGTDQLPEWK</sequence>
<accession>A0A2N9EIW2</accession>
<keyword evidence="3" id="KW-0677">Repeat</keyword>
<evidence type="ECO:0000256" key="4">
    <source>
        <dbReference type="ARBA" id="ARBA00022989"/>
    </source>
</evidence>
<reference evidence="10" key="1">
    <citation type="submission" date="2018-02" db="EMBL/GenBank/DDBJ databases">
        <authorList>
            <person name="Cohen D.B."/>
            <person name="Kent A.D."/>
        </authorList>
    </citation>
    <scope>NUCLEOTIDE SEQUENCE</scope>
</reference>
<evidence type="ECO:0000259" key="9">
    <source>
        <dbReference type="Pfam" id="PF13962"/>
    </source>
</evidence>
<comment type="subcellular location">
    <subcellularLocation>
        <location evidence="1">Membrane</location>
        <topology evidence="1">Multi-pass membrane protein</topology>
    </subcellularLocation>
</comment>
<dbReference type="Pfam" id="PF00023">
    <property type="entry name" value="Ank"/>
    <property type="match status" value="3"/>
</dbReference>
<keyword evidence="5 7" id="KW-0040">ANK repeat</keyword>
<dbReference type="AlphaFoldDB" id="A0A2N9EIW2"/>
<gene>
    <name evidence="10" type="ORF">FSB_LOCUS2533</name>
</gene>
<organism evidence="10">
    <name type="scientific">Fagus sylvatica</name>
    <name type="common">Beechnut</name>
    <dbReference type="NCBI Taxonomy" id="28930"/>
    <lineage>
        <taxon>Eukaryota</taxon>
        <taxon>Viridiplantae</taxon>
        <taxon>Streptophyta</taxon>
        <taxon>Embryophyta</taxon>
        <taxon>Tracheophyta</taxon>
        <taxon>Spermatophyta</taxon>
        <taxon>Magnoliopsida</taxon>
        <taxon>eudicotyledons</taxon>
        <taxon>Gunneridae</taxon>
        <taxon>Pentapetalae</taxon>
        <taxon>rosids</taxon>
        <taxon>fabids</taxon>
        <taxon>Fagales</taxon>
        <taxon>Fagaceae</taxon>
        <taxon>Fagus</taxon>
    </lineage>
</organism>
<dbReference type="SMART" id="SM00248">
    <property type="entry name" value="ANK"/>
    <property type="match status" value="6"/>
</dbReference>
<evidence type="ECO:0000256" key="5">
    <source>
        <dbReference type="ARBA" id="ARBA00023043"/>
    </source>
</evidence>
<name>A0A2N9EIW2_FAGSY</name>
<feature type="transmembrane region" description="Helical" evidence="8">
    <location>
        <begin position="439"/>
        <end position="461"/>
    </location>
</feature>
<keyword evidence="6 8" id="KW-0472">Membrane</keyword>
<evidence type="ECO:0000256" key="7">
    <source>
        <dbReference type="PROSITE-ProRule" id="PRU00023"/>
    </source>
</evidence>
<dbReference type="PROSITE" id="PS50297">
    <property type="entry name" value="ANK_REP_REGION"/>
    <property type="match status" value="3"/>
</dbReference>
<keyword evidence="2 8" id="KW-0812">Transmembrane</keyword>